<evidence type="ECO:0000256" key="4">
    <source>
        <dbReference type="ARBA" id="ARBA00023125"/>
    </source>
</evidence>
<keyword evidence="3" id="KW-0805">Transcription regulation</keyword>
<dbReference type="PROSITE" id="PS51755">
    <property type="entry name" value="OMPR_PHOB"/>
    <property type="match status" value="1"/>
</dbReference>
<dbReference type="InterPro" id="IPR001789">
    <property type="entry name" value="Sig_transdc_resp-reg_receiver"/>
</dbReference>
<feature type="DNA-binding region" description="OmpR/PhoB-type" evidence="7">
    <location>
        <begin position="128"/>
        <end position="227"/>
    </location>
</feature>
<evidence type="ECO:0000256" key="5">
    <source>
        <dbReference type="ARBA" id="ARBA00023163"/>
    </source>
</evidence>
<evidence type="ECO:0000256" key="7">
    <source>
        <dbReference type="PROSITE-ProRule" id="PRU01091"/>
    </source>
</evidence>
<dbReference type="InterPro" id="IPR036388">
    <property type="entry name" value="WH-like_DNA-bd_sf"/>
</dbReference>
<evidence type="ECO:0000256" key="3">
    <source>
        <dbReference type="ARBA" id="ARBA00023015"/>
    </source>
</evidence>
<dbReference type="GO" id="GO:0000156">
    <property type="term" value="F:phosphorelay response regulator activity"/>
    <property type="evidence" value="ECO:0007669"/>
    <property type="project" value="TreeGrafter"/>
</dbReference>
<feature type="domain" description="Response regulatory" evidence="8">
    <location>
        <begin position="4"/>
        <end position="117"/>
    </location>
</feature>
<dbReference type="PANTHER" id="PTHR48111:SF4">
    <property type="entry name" value="DNA-BINDING DUAL TRANSCRIPTIONAL REGULATOR OMPR"/>
    <property type="match status" value="1"/>
</dbReference>
<name>A0A8J4DI94_9ACTN</name>
<evidence type="ECO:0000313" key="10">
    <source>
        <dbReference type="EMBL" id="GIJ01755.1"/>
    </source>
</evidence>
<accession>A0A8J4DI94</accession>
<comment type="caution">
    <text evidence="10">The sequence shown here is derived from an EMBL/GenBank/DDBJ whole genome shotgun (WGS) entry which is preliminary data.</text>
</comment>
<dbReference type="GO" id="GO:0005829">
    <property type="term" value="C:cytosol"/>
    <property type="evidence" value="ECO:0007669"/>
    <property type="project" value="TreeGrafter"/>
</dbReference>
<feature type="modified residue" description="4-aspartylphosphate" evidence="6">
    <location>
        <position position="53"/>
    </location>
</feature>
<evidence type="ECO:0000313" key="11">
    <source>
        <dbReference type="Proteomes" id="UP000652013"/>
    </source>
</evidence>
<dbReference type="SMART" id="SM00448">
    <property type="entry name" value="REC"/>
    <property type="match status" value="1"/>
</dbReference>
<dbReference type="Pfam" id="PF00072">
    <property type="entry name" value="Response_reg"/>
    <property type="match status" value="1"/>
</dbReference>
<feature type="domain" description="OmpR/PhoB-type" evidence="9">
    <location>
        <begin position="128"/>
        <end position="227"/>
    </location>
</feature>
<dbReference type="InterPro" id="IPR001867">
    <property type="entry name" value="OmpR/PhoB-type_DNA-bd"/>
</dbReference>
<organism evidence="10 11">
    <name type="scientific">Spirilliplanes yamanashiensis</name>
    <dbReference type="NCBI Taxonomy" id="42233"/>
    <lineage>
        <taxon>Bacteria</taxon>
        <taxon>Bacillati</taxon>
        <taxon>Actinomycetota</taxon>
        <taxon>Actinomycetes</taxon>
        <taxon>Micromonosporales</taxon>
        <taxon>Micromonosporaceae</taxon>
        <taxon>Spirilliplanes</taxon>
    </lineage>
</organism>
<evidence type="ECO:0000256" key="2">
    <source>
        <dbReference type="ARBA" id="ARBA00023012"/>
    </source>
</evidence>
<dbReference type="Proteomes" id="UP000652013">
    <property type="component" value="Unassembled WGS sequence"/>
</dbReference>
<dbReference type="Gene3D" id="1.10.10.10">
    <property type="entry name" value="Winged helix-like DNA-binding domain superfamily/Winged helix DNA-binding domain"/>
    <property type="match status" value="1"/>
</dbReference>
<dbReference type="PROSITE" id="PS50110">
    <property type="entry name" value="RESPONSE_REGULATORY"/>
    <property type="match status" value="1"/>
</dbReference>
<dbReference type="SMART" id="SM00862">
    <property type="entry name" value="Trans_reg_C"/>
    <property type="match status" value="1"/>
</dbReference>
<dbReference type="EMBL" id="BOOY01000006">
    <property type="protein sequence ID" value="GIJ01755.1"/>
    <property type="molecule type" value="Genomic_DNA"/>
</dbReference>
<dbReference type="GO" id="GO:0000976">
    <property type="term" value="F:transcription cis-regulatory region binding"/>
    <property type="evidence" value="ECO:0007669"/>
    <property type="project" value="TreeGrafter"/>
</dbReference>
<evidence type="ECO:0000256" key="1">
    <source>
        <dbReference type="ARBA" id="ARBA00022553"/>
    </source>
</evidence>
<dbReference type="CDD" id="cd17574">
    <property type="entry name" value="REC_OmpR"/>
    <property type="match status" value="1"/>
</dbReference>
<proteinExistence type="predicted"/>
<dbReference type="Gene3D" id="6.10.250.690">
    <property type="match status" value="1"/>
</dbReference>
<keyword evidence="2" id="KW-0902">Two-component regulatory system</keyword>
<dbReference type="RefSeq" id="WP_203937087.1">
    <property type="nucleotide sequence ID" value="NZ_BAAAGJ010000005.1"/>
</dbReference>
<dbReference type="CDD" id="cd00383">
    <property type="entry name" value="trans_reg_C"/>
    <property type="match status" value="1"/>
</dbReference>
<keyword evidence="1 6" id="KW-0597">Phosphoprotein</keyword>
<keyword evidence="11" id="KW-1185">Reference proteome</keyword>
<keyword evidence="5" id="KW-0804">Transcription</keyword>
<dbReference type="InterPro" id="IPR016032">
    <property type="entry name" value="Sig_transdc_resp-reg_C-effctor"/>
</dbReference>
<dbReference type="Gene3D" id="3.40.50.2300">
    <property type="match status" value="1"/>
</dbReference>
<dbReference type="FunFam" id="3.40.50.2300:FF:000001">
    <property type="entry name" value="DNA-binding response regulator PhoB"/>
    <property type="match status" value="1"/>
</dbReference>
<dbReference type="Pfam" id="PF00486">
    <property type="entry name" value="Trans_reg_C"/>
    <property type="match status" value="1"/>
</dbReference>
<dbReference type="AlphaFoldDB" id="A0A8J4DI94"/>
<evidence type="ECO:0000259" key="8">
    <source>
        <dbReference type="PROSITE" id="PS50110"/>
    </source>
</evidence>
<evidence type="ECO:0000259" key="9">
    <source>
        <dbReference type="PROSITE" id="PS51755"/>
    </source>
</evidence>
<reference evidence="10" key="1">
    <citation type="submission" date="2021-01" db="EMBL/GenBank/DDBJ databases">
        <title>Whole genome shotgun sequence of Spirilliplanes yamanashiensis NBRC 15828.</title>
        <authorList>
            <person name="Komaki H."/>
            <person name="Tamura T."/>
        </authorList>
    </citation>
    <scope>NUCLEOTIDE SEQUENCE</scope>
    <source>
        <strain evidence="10">NBRC 15828</strain>
    </source>
</reference>
<keyword evidence="4 7" id="KW-0238">DNA-binding</keyword>
<dbReference type="InterPro" id="IPR039420">
    <property type="entry name" value="WalR-like"/>
</dbReference>
<dbReference type="SUPFAM" id="SSF52172">
    <property type="entry name" value="CheY-like"/>
    <property type="match status" value="1"/>
</dbReference>
<dbReference type="SUPFAM" id="SSF46894">
    <property type="entry name" value="C-terminal effector domain of the bipartite response regulators"/>
    <property type="match status" value="1"/>
</dbReference>
<dbReference type="GO" id="GO:0032993">
    <property type="term" value="C:protein-DNA complex"/>
    <property type="evidence" value="ECO:0007669"/>
    <property type="project" value="TreeGrafter"/>
</dbReference>
<dbReference type="PANTHER" id="PTHR48111">
    <property type="entry name" value="REGULATOR OF RPOS"/>
    <property type="match status" value="1"/>
</dbReference>
<dbReference type="GO" id="GO:0006355">
    <property type="term" value="P:regulation of DNA-templated transcription"/>
    <property type="evidence" value="ECO:0007669"/>
    <property type="project" value="InterPro"/>
</dbReference>
<protein>
    <submittedName>
        <fullName evidence="10">DNA-binding response regulator</fullName>
    </submittedName>
</protein>
<dbReference type="InterPro" id="IPR011006">
    <property type="entry name" value="CheY-like_superfamily"/>
</dbReference>
<sequence length="230" mass="26055">MRAHVLVAEDDARQAEVVRRYLEVSGYRASVVHGGRDAIEQVRLTRPDLLILDVMMPQLNGVEVCRVLRRESNVPVLMLTARRDEDDLLRGLDVGADDYLIKPYNPRVLMARVRTMLRRTRWAPAEPDAALRVGEIVVDVRGRHVSSGGRRVDCTPGEFEVLAAMAAAPDRVFTRAQLLERTRGFEAAATDRTVDMHVMRLRRKIEPDPRRPAYLLTVYGVGYRLTDGSR</sequence>
<evidence type="ECO:0000256" key="6">
    <source>
        <dbReference type="PROSITE-ProRule" id="PRU00169"/>
    </source>
</evidence>
<gene>
    <name evidence="10" type="ORF">Sya03_11070</name>
</gene>